<protein>
    <submittedName>
        <fullName evidence="2">Uncharacterized protein</fullName>
    </submittedName>
</protein>
<comment type="caution">
    <text evidence="2">The sequence shown here is derived from an EMBL/GenBank/DDBJ whole genome shotgun (WGS) entry which is preliminary data.</text>
</comment>
<feature type="region of interest" description="Disordered" evidence="1">
    <location>
        <begin position="1"/>
        <end position="39"/>
    </location>
</feature>
<evidence type="ECO:0000313" key="3">
    <source>
        <dbReference type="Proteomes" id="UP000708347"/>
    </source>
</evidence>
<reference evidence="2 3" key="1">
    <citation type="submission" date="2019-05" db="EMBL/GenBank/DDBJ databases">
        <title>Mycolicibacterium sphagni ENV482 genome assembly.</title>
        <authorList>
            <person name="Chen W."/>
            <person name="Faulkner N.W."/>
            <person name="Hyman M.R."/>
        </authorList>
    </citation>
    <scope>NUCLEOTIDE SEQUENCE [LARGE SCALE GENOMIC DNA]</scope>
    <source>
        <strain evidence="2 3">ENV482</strain>
    </source>
</reference>
<keyword evidence="3" id="KW-1185">Reference proteome</keyword>
<evidence type="ECO:0000256" key="1">
    <source>
        <dbReference type="SAM" id="MobiDB-lite"/>
    </source>
</evidence>
<dbReference type="EMBL" id="VBSB01000010">
    <property type="protein sequence ID" value="NTY61190.1"/>
    <property type="molecule type" value="Genomic_DNA"/>
</dbReference>
<name>A0ABX2K0E7_9MYCO</name>
<sequence>MTALLMKPESIPPTSAGPWKGDPPEVDRGSTPGANQSYTSGTNSISAGIVIAPDADQAAGAIEKTMSSDAITSRVKGTLAPAPNVTKNAMVVNGTSADGTASTSVLMFSEGTVLATMTFVGKLDDPVSPDYLDSVGVIQLDAIQQNLSKVGG</sequence>
<evidence type="ECO:0000313" key="2">
    <source>
        <dbReference type="EMBL" id="NTY61190.1"/>
    </source>
</evidence>
<proteinExistence type="predicted"/>
<dbReference type="RefSeq" id="WP_174398977.1">
    <property type="nucleotide sequence ID" value="NZ_VBSB01000010.1"/>
</dbReference>
<dbReference type="Proteomes" id="UP000708347">
    <property type="component" value="Unassembled WGS sequence"/>
</dbReference>
<accession>A0ABX2K0E7</accession>
<organism evidence="2 3">
    <name type="scientific">Mycolicibacterium sphagni</name>
    <dbReference type="NCBI Taxonomy" id="1786"/>
    <lineage>
        <taxon>Bacteria</taxon>
        <taxon>Bacillati</taxon>
        <taxon>Actinomycetota</taxon>
        <taxon>Actinomycetes</taxon>
        <taxon>Mycobacteriales</taxon>
        <taxon>Mycobacteriaceae</taxon>
        <taxon>Mycolicibacterium</taxon>
    </lineage>
</organism>
<gene>
    <name evidence="2" type="ORF">FEG63_16730</name>
</gene>